<name>A0ABV6ASD1_9DEIO</name>
<evidence type="ECO:0000313" key="5">
    <source>
        <dbReference type="Proteomes" id="UP001589733"/>
    </source>
</evidence>
<feature type="domain" description="DUF4342" evidence="3">
    <location>
        <begin position="6"/>
        <end position="84"/>
    </location>
</feature>
<accession>A0ABV6ASD1</accession>
<organism evidence="4 5">
    <name type="scientific">Deinococcus oregonensis</name>
    <dbReference type="NCBI Taxonomy" id="1805970"/>
    <lineage>
        <taxon>Bacteria</taxon>
        <taxon>Thermotogati</taxon>
        <taxon>Deinococcota</taxon>
        <taxon>Deinococci</taxon>
        <taxon>Deinococcales</taxon>
        <taxon>Deinococcaceae</taxon>
        <taxon>Deinococcus</taxon>
    </lineage>
</organism>
<proteinExistence type="predicted"/>
<reference evidence="4 5" key="1">
    <citation type="submission" date="2024-09" db="EMBL/GenBank/DDBJ databases">
        <authorList>
            <person name="Sun Q."/>
            <person name="Mori K."/>
        </authorList>
    </citation>
    <scope>NUCLEOTIDE SEQUENCE [LARGE SCALE GENOMIC DNA]</scope>
    <source>
        <strain evidence="4 5">JCM 13503</strain>
    </source>
</reference>
<feature type="transmembrane region" description="Helical" evidence="2">
    <location>
        <begin position="54"/>
        <end position="77"/>
    </location>
</feature>
<sequence length="106" mass="11060">MTHEKRSLTEEIQVAGHELVDQMQALVQQGNAKRVTIHTEDGHELISVPLTVGVIGGGLVALSAPVLAGLGALAALISHARLVVTPSDAPESTRLPVSPQDSDELV</sequence>
<evidence type="ECO:0000259" key="3">
    <source>
        <dbReference type="Pfam" id="PF14242"/>
    </source>
</evidence>
<keyword evidence="2" id="KW-0472">Membrane</keyword>
<dbReference type="InterPro" id="IPR025642">
    <property type="entry name" value="DUF4342"/>
</dbReference>
<protein>
    <submittedName>
        <fullName evidence="4">DUF4342 domain-containing protein</fullName>
    </submittedName>
</protein>
<dbReference type="RefSeq" id="WP_380004274.1">
    <property type="nucleotide sequence ID" value="NZ_JBHLYR010000002.1"/>
</dbReference>
<feature type="region of interest" description="Disordered" evidence="1">
    <location>
        <begin position="87"/>
        <end position="106"/>
    </location>
</feature>
<evidence type="ECO:0000313" key="4">
    <source>
        <dbReference type="EMBL" id="MFB9990402.1"/>
    </source>
</evidence>
<evidence type="ECO:0000256" key="2">
    <source>
        <dbReference type="SAM" id="Phobius"/>
    </source>
</evidence>
<dbReference type="EMBL" id="JBHLYR010000002">
    <property type="protein sequence ID" value="MFB9990402.1"/>
    <property type="molecule type" value="Genomic_DNA"/>
</dbReference>
<evidence type="ECO:0000256" key="1">
    <source>
        <dbReference type="SAM" id="MobiDB-lite"/>
    </source>
</evidence>
<dbReference type="Pfam" id="PF14242">
    <property type="entry name" value="DUF4342"/>
    <property type="match status" value="1"/>
</dbReference>
<gene>
    <name evidence="4" type="ORF">ACFFLM_00125</name>
</gene>
<comment type="caution">
    <text evidence="4">The sequence shown here is derived from an EMBL/GenBank/DDBJ whole genome shotgun (WGS) entry which is preliminary data.</text>
</comment>
<dbReference type="Proteomes" id="UP001589733">
    <property type="component" value="Unassembled WGS sequence"/>
</dbReference>
<keyword evidence="2" id="KW-0812">Transmembrane</keyword>
<keyword evidence="2" id="KW-1133">Transmembrane helix</keyword>
<keyword evidence="5" id="KW-1185">Reference proteome</keyword>